<dbReference type="PROSITE" id="PS00211">
    <property type="entry name" value="ABC_TRANSPORTER_1"/>
    <property type="match status" value="1"/>
</dbReference>
<name>A0ABQ6NDT1_9BACL</name>
<feature type="domain" description="ABC transporter" evidence="8">
    <location>
        <begin position="356"/>
        <end position="596"/>
    </location>
</feature>
<dbReference type="InterPro" id="IPR027417">
    <property type="entry name" value="P-loop_NTPase"/>
</dbReference>
<feature type="transmembrane region" description="Helical" evidence="7">
    <location>
        <begin position="37"/>
        <end position="62"/>
    </location>
</feature>
<dbReference type="Proteomes" id="UP001285921">
    <property type="component" value="Unassembled WGS sequence"/>
</dbReference>
<dbReference type="SUPFAM" id="SSF90123">
    <property type="entry name" value="ABC transporter transmembrane region"/>
    <property type="match status" value="1"/>
</dbReference>
<evidence type="ECO:0000256" key="3">
    <source>
        <dbReference type="ARBA" id="ARBA00022741"/>
    </source>
</evidence>
<evidence type="ECO:0000313" key="9">
    <source>
        <dbReference type="EMBL" id="GMK43205.1"/>
    </source>
</evidence>
<evidence type="ECO:0000256" key="1">
    <source>
        <dbReference type="ARBA" id="ARBA00004651"/>
    </source>
</evidence>
<dbReference type="PANTHER" id="PTHR43394">
    <property type="entry name" value="ATP-DEPENDENT PERMEASE MDL1, MITOCHONDRIAL"/>
    <property type="match status" value="1"/>
</dbReference>
<dbReference type="RefSeq" id="WP_317978578.1">
    <property type="nucleotide sequence ID" value="NZ_BTCL01000001.1"/>
</dbReference>
<dbReference type="EMBL" id="BTCL01000001">
    <property type="protein sequence ID" value="GMK43205.1"/>
    <property type="molecule type" value="Genomic_DNA"/>
</dbReference>
<protein>
    <submittedName>
        <fullName evidence="9">Multidrug ABC transporter permease</fullName>
    </submittedName>
</protein>
<keyword evidence="10" id="KW-1185">Reference proteome</keyword>
<evidence type="ECO:0000259" key="8">
    <source>
        <dbReference type="PROSITE" id="PS50893"/>
    </source>
</evidence>
<comment type="subcellular location">
    <subcellularLocation>
        <location evidence="1">Cell membrane</location>
        <topology evidence="1">Multi-pass membrane protein</topology>
    </subcellularLocation>
</comment>
<evidence type="ECO:0000256" key="5">
    <source>
        <dbReference type="ARBA" id="ARBA00022989"/>
    </source>
</evidence>
<sequence length="609" mass="68743">MSSKESVYRQFRLYWNNNMYFLGIAYRTAPRRVILQFILAVLNYGMDYLYAILFIGYVFGAVENGTPYRYVLAFICAMIATYFVLSVVSEWFEKRYKPVCDLMISQELNRILFEKAAEVELACYENTEFYDKYTRAGLEADSRMASVLDNLTNFVGALASFIMLLITVIYLDPIAIVFIILPAVTKLTITVRRNRALYELNKANTPSVRVGKYVNRIAYLESFAKELRLSNIFRVMLDRYGKAVGIMRGNFLTLGRQVAKYRALDDVLGRVAPYPLAMLYAGYSVLVLQKIKAFQFIVLLNAINNLSHSMATVSGFFTNLQENGIYIENVKEFLRYEPVIPQSQDGVAPDAGRPSLELTQVGFAYDGQSQPILSNIDLQVNPGEKIALVGHNGAGKSTLIKLMMRLYDPTEGVVRLNGADIKTYRLSEYRELFGTVFQDCKVIAMPLADNVFMRRASQHEYAQAAEVLDKVGVYQKIESMGGLVTSVMTREFDDKGLVLSGGEIQKIAISRLFADNSRIAILDEPSSALDPAAEAYMFELLLQASADRTIIFISHRLSSAALADRIFMLEEGRIVETGTHKELMAVNGKYADMFRKQAEHYREEAAQYG</sequence>
<organism evidence="9 10">
    <name type="scientific">Paenibacillus glycanilyticus</name>
    <dbReference type="NCBI Taxonomy" id="126569"/>
    <lineage>
        <taxon>Bacteria</taxon>
        <taxon>Bacillati</taxon>
        <taxon>Bacillota</taxon>
        <taxon>Bacilli</taxon>
        <taxon>Bacillales</taxon>
        <taxon>Paenibacillaceae</taxon>
        <taxon>Paenibacillus</taxon>
    </lineage>
</organism>
<keyword evidence="2 7" id="KW-0812">Transmembrane</keyword>
<dbReference type="SUPFAM" id="SSF52540">
    <property type="entry name" value="P-loop containing nucleoside triphosphate hydrolases"/>
    <property type="match status" value="1"/>
</dbReference>
<dbReference type="InterPro" id="IPR003593">
    <property type="entry name" value="AAA+_ATPase"/>
</dbReference>
<dbReference type="SMART" id="SM00382">
    <property type="entry name" value="AAA"/>
    <property type="match status" value="1"/>
</dbReference>
<keyword evidence="4" id="KW-0067">ATP-binding</keyword>
<dbReference type="InterPro" id="IPR017871">
    <property type="entry name" value="ABC_transporter-like_CS"/>
</dbReference>
<keyword evidence="3" id="KW-0547">Nucleotide-binding</keyword>
<keyword evidence="6 7" id="KW-0472">Membrane</keyword>
<dbReference type="InterPro" id="IPR036640">
    <property type="entry name" value="ABC1_TM_sf"/>
</dbReference>
<dbReference type="Gene3D" id="3.40.50.300">
    <property type="entry name" value="P-loop containing nucleotide triphosphate hydrolases"/>
    <property type="match status" value="1"/>
</dbReference>
<dbReference type="PROSITE" id="PS50893">
    <property type="entry name" value="ABC_TRANSPORTER_2"/>
    <property type="match status" value="1"/>
</dbReference>
<comment type="caution">
    <text evidence="9">The sequence shown here is derived from an EMBL/GenBank/DDBJ whole genome shotgun (WGS) entry which is preliminary data.</text>
</comment>
<evidence type="ECO:0000256" key="2">
    <source>
        <dbReference type="ARBA" id="ARBA00022692"/>
    </source>
</evidence>
<dbReference type="PANTHER" id="PTHR43394:SF1">
    <property type="entry name" value="ATP-BINDING CASSETTE SUB-FAMILY B MEMBER 10, MITOCHONDRIAL"/>
    <property type="match status" value="1"/>
</dbReference>
<evidence type="ECO:0000256" key="7">
    <source>
        <dbReference type="SAM" id="Phobius"/>
    </source>
</evidence>
<evidence type="ECO:0000256" key="6">
    <source>
        <dbReference type="ARBA" id="ARBA00023136"/>
    </source>
</evidence>
<reference evidence="9 10" key="1">
    <citation type="submission" date="2023-05" db="EMBL/GenBank/DDBJ databases">
        <title>Draft genome of Paenibacillus sp. CCS26.</title>
        <authorList>
            <person name="Akita H."/>
            <person name="Shinto Y."/>
            <person name="Kimura Z."/>
        </authorList>
    </citation>
    <scope>NUCLEOTIDE SEQUENCE [LARGE SCALE GENOMIC DNA]</scope>
    <source>
        <strain evidence="9 10">CCS26</strain>
    </source>
</reference>
<gene>
    <name evidence="9" type="ORF">PghCCS26_03320</name>
</gene>
<evidence type="ECO:0000256" key="4">
    <source>
        <dbReference type="ARBA" id="ARBA00022840"/>
    </source>
</evidence>
<proteinExistence type="predicted"/>
<feature type="transmembrane region" description="Helical" evidence="7">
    <location>
        <begin position="151"/>
        <end position="184"/>
    </location>
</feature>
<dbReference type="InterPro" id="IPR039421">
    <property type="entry name" value="Type_1_exporter"/>
</dbReference>
<dbReference type="Pfam" id="PF00005">
    <property type="entry name" value="ABC_tran"/>
    <property type="match status" value="1"/>
</dbReference>
<dbReference type="InterPro" id="IPR003439">
    <property type="entry name" value="ABC_transporter-like_ATP-bd"/>
</dbReference>
<dbReference type="Gene3D" id="1.20.1560.10">
    <property type="entry name" value="ABC transporter type 1, transmembrane domain"/>
    <property type="match status" value="1"/>
</dbReference>
<keyword evidence="5 7" id="KW-1133">Transmembrane helix</keyword>
<dbReference type="CDD" id="cd03228">
    <property type="entry name" value="ABCC_MRP_Like"/>
    <property type="match status" value="1"/>
</dbReference>
<feature type="transmembrane region" description="Helical" evidence="7">
    <location>
        <begin position="68"/>
        <end position="88"/>
    </location>
</feature>
<evidence type="ECO:0000313" key="10">
    <source>
        <dbReference type="Proteomes" id="UP001285921"/>
    </source>
</evidence>
<accession>A0ABQ6NDT1</accession>